<evidence type="ECO:0000313" key="4">
    <source>
        <dbReference type="Proteomes" id="UP000435357"/>
    </source>
</evidence>
<accession>A0A6N6M2J8</accession>
<sequence>MVNWLVWLDVPLFINEKIGLSENKVSIFPNPSSDFLKFELNNETNFTSWEIVSLSGRIIITGKIKSGYNSINLTDISRGTYLLNLKTENGVLNKKIVRQ</sequence>
<organism evidence="3 4">
    <name type="scientific">Salibacter halophilus</name>
    <dbReference type="NCBI Taxonomy" id="1803916"/>
    <lineage>
        <taxon>Bacteria</taxon>
        <taxon>Pseudomonadati</taxon>
        <taxon>Bacteroidota</taxon>
        <taxon>Flavobacteriia</taxon>
        <taxon>Flavobacteriales</taxon>
        <taxon>Salibacteraceae</taxon>
        <taxon>Salibacter</taxon>
    </lineage>
</organism>
<proteinExistence type="predicted"/>
<evidence type="ECO:0000259" key="2">
    <source>
        <dbReference type="Pfam" id="PF18962"/>
    </source>
</evidence>
<dbReference type="OrthoDB" id="1270026at2"/>
<feature type="domain" description="Secretion system C-terminal sorting" evidence="2">
    <location>
        <begin position="27"/>
        <end position="97"/>
    </location>
</feature>
<name>A0A6N6M2J8_9FLAO</name>
<dbReference type="RefSeq" id="WP_151169267.1">
    <property type="nucleotide sequence ID" value="NZ_WACR01000009.1"/>
</dbReference>
<dbReference type="InterPro" id="IPR026444">
    <property type="entry name" value="Secre_tail"/>
</dbReference>
<evidence type="ECO:0000256" key="1">
    <source>
        <dbReference type="ARBA" id="ARBA00022729"/>
    </source>
</evidence>
<dbReference type="NCBIfam" id="TIGR04183">
    <property type="entry name" value="Por_Secre_tail"/>
    <property type="match status" value="1"/>
</dbReference>
<gene>
    <name evidence="3" type="ORF">F3059_11195</name>
</gene>
<keyword evidence="1" id="KW-0732">Signal</keyword>
<dbReference type="EMBL" id="WACR01000009">
    <property type="protein sequence ID" value="KAB1063201.1"/>
    <property type="molecule type" value="Genomic_DNA"/>
</dbReference>
<keyword evidence="4" id="KW-1185">Reference proteome</keyword>
<dbReference type="Proteomes" id="UP000435357">
    <property type="component" value="Unassembled WGS sequence"/>
</dbReference>
<dbReference type="Pfam" id="PF18962">
    <property type="entry name" value="Por_Secre_tail"/>
    <property type="match status" value="1"/>
</dbReference>
<dbReference type="AlphaFoldDB" id="A0A6N6M2J8"/>
<protein>
    <submittedName>
        <fullName evidence="3">T9SS type A sorting domain-containing protein</fullName>
    </submittedName>
</protein>
<comment type="caution">
    <text evidence="3">The sequence shown here is derived from an EMBL/GenBank/DDBJ whole genome shotgun (WGS) entry which is preliminary data.</text>
</comment>
<reference evidence="3 4" key="1">
    <citation type="submission" date="2019-09" db="EMBL/GenBank/DDBJ databases">
        <title>Genomes of Cryomorphaceae.</title>
        <authorList>
            <person name="Bowman J.P."/>
        </authorList>
    </citation>
    <scope>NUCLEOTIDE SEQUENCE [LARGE SCALE GENOMIC DNA]</scope>
    <source>
        <strain evidence="3 4">KCTC 52047</strain>
    </source>
</reference>
<evidence type="ECO:0000313" key="3">
    <source>
        <dbReference type="EMBL" id="KAB1063201.1"/>
    </source>
</evidence>